<keyword evidence="2" id="KW-0812">Transmembrane</keyword>
<dbReference type="InterPro" id="IPR011042">
    <property type="entry name" value="6-blade_b-propeller_TolB-like"/>
</dbReference>
<protein>
    <submittedName>
        <fullName evidence="4">Glucose / Sorbosone dehydrogenase</fullName>
    </submittedName>
</protein>
<dbReference type="InterPro" id="IPR012938">
    <property type="entry name" value="Glc/Sorbosone_DH"/>
</dbReference>
<dbReference type="Pfam" id="PF07995">
    <property type="entry name" value="GSDH"/>
    <property type="match status" value="1"/>
</dbReference>
<evidence type="ECO:0000313" key="5">
    <source>
        <dbReference type="Proteomes" id="UP000199045"/>
    </source>
</evidence>
<gene>
    <name evidence="4" type="ORF">SAMN04488121_109251</name>
</gene>
<organism evidence="4 5">
    <name type="scientific">Chitinophaga filiformis</name>
    <name type="common">Myxococcus filiformis</name>
    <name type="synonym">Flexibacter filiformis</name>
    <dbReference type="NCBI Taxonomy" id="104663"/>
    <lineage>
        <taxon>Bacteria</taxon>
        <taxon>Pseudomonadati</taxon>
        <taxon>Bacteroidota</taxon>
        <taxon>Chitinophagia</taxon>
        <taxon>Chitinophagales</taxon>
        <taxon>Chitinophagaceae</taxon>
        <taxon>Chitinophaga</taxon>
    </lineage>
</organism>
<feature type="domain" description="Glucose/Sorbosone dehydrogenase" evidence="3">
    <location>
        <begin position="56"/>
        <end position="386"/>
    </location>
</feature>
<dbReference type="OrthoDB" id="9770043at2"/>
<keyword evidence="2" id="KW-0472">Membrane</keyword>
<feature type="compositionally biased region" description="Gly residues" evidence="1">
    <location>
        <begin position="471"/>
        <end position="484"/>
    </location>
</feature>
<proteinExistence type="predicted"/>
<keyword evidence="2" id="KW-1133">Transmembrane helix</keyword>
<dbReference type="AlphaFoldDB" id="A0A1G8AGY3"/>
<dbReference type="EMBL" id="FNBN01000009">
    <property type="protein sequence ID" value="SDH20157.1"/>
    <property type="molecule type" value="Genomic_DNA"/>
</dbReference>
<evidence type="ECO:0000313" key="4">
    <source>
        <dbReference type="EMBL" id="SDH20157.1"/>
    </source>
</evidence>
<evidence type="ECO:0000256" key="1">
    <source>
        <dbReference type="SAM" id="MobiDB-lite"/>
    </source>
</evidence>
<dbReference type="PANTHER" id="PTHR19328">
    <property type="entry name" value="HEDGEHOG-INTERACTING PROTEIN"/>
    <property type="match status" value="1"/>
</dbReference>
<dbReference type="STRING" id="104663.SAMN04488121_109251"/>
<accession>A0A1G8AGY3</accession>
<evidence type="ECO:0000256" key="2">
    <source>
        <dbReference type="SAM" id="Phobius"/>
    </source>
</evidence>
<dbReference type="PANTHER" id="PTHR19328:SF75">
    <property type="entry name" value="ALDOSE SUGAR DEHYDROGENASE YLII"/>
    <property type="match status" value="1"/>
</dbReference>
<dbReference type="RefSeq" id="WP_089837118.1">
    <property type="nucleotide sequence ID" value="NZ_FNBN01000009.1"/>
</dbReference>
<dbReference type="InterPro" id="IPR011041">
    <property type="entry name" value="Quinoprot_gluc/sorb_DH_b-prop"/>
</dbReference>
<dbReference type="PROSITE" id="PS51257">
    <property type="entry name" value="PROKAR_LIPOPROTEIN"/>
    <property type="match status" value="1"/>
</dbReference>
<dbReference type="Gene3D" id="2.120.10.30">
    <property type="entry name" value="TolB, C-terminal domain"/>
    <property type="match status" value="1"/>
</dbReference>
<feature type="region of interest" description="Disordered" evidence="1">
    <location>
        <begin position="459"/>
        <end position="484"/>
    </location>
</feature>
<reference evidence="5" key="1">
    <citation type="submission" date="2016-10" db="EMBL/GenBank/DDBJ databases">
        <authorList>
            <person name="Varghese N."/>
            <person name="Submissions S."/>
        </authorList>
    </citation>
    <scope>NUCLEOTIDE SEQUENCE [LARGE SCALE GENOMIC DNA]</scope>
    <source>
        <strain evidence="5">DSM 527</strain>
    </source>
</reference>
<feature type="transmembrane region" description="Helical" evidence="2">
    <location>
        <begin position="12"/>
        <end position="31"/>
    </location>
</feature>
<name>A0A1G8AGY3_CHIFI</name>
<sequence>MKINSTRANCLLLRRFAAPLTVALLTAMLVVTGCKKDDHHQSNVVDSKLIADGLVSPLGVVTAPDDSKRLFIIDQIGKIWIVDANGTKMPTPFLDVSSKLVPLSPGYDERGLLGLAFHPDYKNNGKFYIYYTLPPRPGGPEGGGSWNNLSRIAEFKVDPGNPNMANMSSERVLLDLDDPQSNHNGGTLAFGWDGYLYISIGDGGGADDVAPGHVEDWYKTNAGGNGQDIEANLFGNVLRLDVNSGDPYGIPADNPFVGKPGKDEIWAYGFRNPYRFSFDMGGGHWMYLGDAGQVLYEEIDVVTKGGNYGWNVKEGTHCFNAADNEKELPGGCPTMDNLGNKLIDPVIELNNAENPKGGIAITIIGGNVYRGKAMPWLSGKYIFGSFARSEGKADAELFMATPGGLNGGLWNFEELTLKNYPDNLKHYLKGFGQDWSGELYIAVSGMLGPSGNTGQIWKLVPGKKNDNNNNGHGGMGDDNGNGDY</sequence>
<dbReference type="Proteomes" id="UP000199045">
    <property type="component" value="Unassembled WGS sequence"/>
</dbReference>
<evidence type="ECO:0000259" key="3">
    <source>
        <dbReference type="Pfam" id="PF07995"/>
    </source>
</evidence>
<dbReference type="SUPFAM" id="SSF50952">
    <property type="entry name" value="Soluble quinoprotein glucose dehydrogenase"/>
    <property type="match status" value="1"/>
</dbReference>